<protein>
    <submittedName>
        <fullName evidence="2">Uncharacterized protein</fullName>
    </submittedName>
</protein>
<evidence type="ECO:0000313" key="2">
    <source>
        <dbReference type="EMBL" id="UUV20266.1"/>
    </source>
</evidence>
<sequence>MNKITHLFYFVFLICIAACSFTDEEQFVNPSIVVNNNHTAKPARTDWAFIAGQLVQSYTNNYSTTSNSTLAEKIVRLDSASMQVVLYNDLKPLNFSAPTTSEAQVFLTNYETAYNNLDVSVTMKSYLTAFLQENPNYDILLTTIERDILLTLTEKKQLRFIAMWLVDTTTPPEVDIWKKRKILAAVKGFEQSTANALFNVALVEIAKN</sequence>
<dbReference type="EMBL" id="CP102382">
    <property type="protein sequence ID" value="UUV20266.1"/>
    <property type="molecule type" value="Genomic_DNA"/>
</dbReference>
<reference evidence="2 3" key="1">
    <citation type="submission" date="2022-08" db="EMBL/GenBank/DDBJ databases">
        <title>Myroides zhujiangensis sp. nov., a novel bacterium isolated from sediment in the Pearl River Estuary.</title>
        <authorList>
            <person name="Cui L."/>
        </authorList>
    </citation>
    <scope>NUCLEOTIDE SEQUENCE [LARGE SCALE GENOMIC DNA]</scope>
    <source>
        <strain evidence="2 3">SCSIO 72103</strain>
    </source>
</reference>
<evidence type="ECO:0000313" key="3">
    <source>
        <dbReference type="Proteomes" id="UP001317001"/>
    </source>
</evidence>
<proteinExistence type="predicted"/>
<name>A0ABY5NP02_9FLAO</name>
<dbReference type="RefSeq" id="WP_257498172.1">
    <property type="nucleotide sequence ID" value="NZ_CP102382.1"/>
</dbReference>
<dbReference type="Proteomes" id="UP001317001">
    <property type="component" value="Chromosome"/>
</dbReference>
<gene>
    <name evidence="2" type="ORF">NPX36_07770</name>
</gene>
<keyword evidence="1" id="KW-0732">Signal</keyword>
<feature type="signal peptide" evidence="1">
    <location>
        <begin position="1"/>
        <end position="22"/>
    </location>
</feature>
<organism evidence="2 3">
    <name type="scientific">Paenimyroides aestuarii</name>
    <dbReference type="NCBI Taxonomy" id="2968490"/>
    <lineage>
        <taxon>Bacteria</taxon>
        <taxon>Pseudomonadati</taxon>
        <taxon>Bacteroidota</taxon>
        <taxon>Flavobacteriia</taxon>
        <taxon>Flavobacteriales</taxon>
        <taxon>Flavobacteriaceae</taxon>
        <taxon>Paenimyroides</taxon>
    </lineage>
</organism>
<accession>A0ABY5NP02</accession>
<keyword evidence="3" id="KW-1185">Reference proteome</keyword>
<evidence type="ECO:0000256" key="1">
    <source>
        <dbReference type="SAM" id="SignalP"/>
    </source>
</evidence>
<feature type="chain" id="PRO_5047233634" evidence="1">
    <location>
        <begin position="23"/>
        <end position="208"/>
    </location>
</feature>